<dbReference type="GO" id="GO:0005634">
    <property type="term" value="C:nucleus"/>
    <property type="evidence" value="ECO:0007669"/>
    <property type="project" value="TreeGrafter"/>
</dbReference>
<dbReference type="GO" id="GO:0032958">
    <property type="term" value="P:inositol phosphate biosynthetic process"/>
    <property type="evidence" value="ECO:0007669"/>
    <property type="project" value="InterPro"/>
</dbReference>
<sequence length="428" mass="48433">MYGLAERNIDRSVAVEKVQHSGLRNVDFPLKNISLSMPKERRRSRKEALTCSSSPLSSGKERQGHCSSPLVCDERLPMASAHPVPQVTVTAVEGSDARELEYDEVEALNGGAPLRRKLSTSSVSSTGSSVVLEESEDDVLSDNETKSKGIVTLEHVGDGGEQVKPWWTLKTVVHWQVVASQRKRLSWVQLAGHKGSFKAGEEGTILKKYAENEKLCFERLSGDVLEQFVPAYRGTVERDGELFLKMRDLLTSFNGPNVMDCKMGVRTYLEEELVRAREKPKLRRDLYNKMLEVDTEAPTAEEHKQQAVTKLRYMQWRETISSTSTLGFRIEGIKSSYIRRLEDIKQTLKSSDFFLKHEVIGSSMLFIHDHTERAEVWLIDFGKTTALPDGQTLDHEKPWQEGNREDGYLWGLDNLLLTLRSLPAQCSY</sequence>
<dbReference type="PANTHER" id="PTHR12400">
    <property type="entry name" value="INOSITOL POLYPHOSPHATE KINASE"/>
    <property type="match status" value="1"/>
</dbReference>
<dbReference type="GO" id="GO:0046854">
    <property type="term" value="P:phosphatidylinositol phosphate biosynthetic process"/>
    <property type="evidence" value="ECO:0007669"/>
    <property type="project" value="TreeGrafter"/>
</dbReference>
<comment type="caution">
    <text evidence="6">The sequence shown here is derived from an EMBL/GenBank/DDBJ whole genome shotgun (WGS) entry which is preliminary data.</text>
</comment>
<dbReference type="SUPFAM" id="SSF56104">
    <property type="entry name" value="SAICAR synthase-like"/>
    <property type="match status" value="1"/>
</dbReference>
<dbReference type="GO" id="GO:0005737">
    <property type="term" value="C:cytoplasm"/>
    <property type="evidence" value="ECO:0007669"/>
    <property type="project" value="TreeGrafter"/>
</dbReference>
<dbReference type="GO" id="GO:0000828">
    <property type="term" value="F:inositol hexakisphosphate kinase activity"/>
    <property type="evidence" value="ECO:0007669"/>
    <property type="project" value="TreeGrafter"/>
</dbReference>
<keyword evidence="2 4" id="KW-0808">Transferase</keyword>
<dbReference type="Gene3D" id="3.30.470.160">
    <property type="entry name" value="Inositol polyphosphate kinase"/>
    <property type="match status" value="2"/>
</dbReference>
<proteinExistence type="inferred from homology"/>
<reference evidence="6" key="1">
    <citation type="submission" date="2023-06" db="EMBL/GenBank/DDBJ databases">
        <title>Male Hemibagrus guttatus genome.</title>
        <authorList>
            <person name="Bian C."/>
        </authorList>
    </citation>
    <scope>NUCLEOTIDE SEQUENCE</scope>
    <source>
        <strain evidence="6">Male_cb2023</strain>
        <tissue evidence="6">Muscle</tissue>
    </source>
</reference>
<name>A0AAE0R0B2_9TELE</name>
<keyword evidence="3 4" id="KW-0418">Kinase</keyword>
<evidence type="ECO:0000256" key="3">
    <source>
        <dbReference type="ARBA" id="ARBA00022777"/>
    </source>
</evidence>
<keyword evidence="7" id="KW-1185">Reference proteome</keyword>
<evidence type="ECO:0000256" key="1">
    <source>
        <dbReference type="ARBA" id="ARBA00007374"/>
    </source>
</evidence>
<evidence type="ECO:0000313" key="7">
    <source>
        <dbReference type="Proteomes" id="UP001274896"/>
    </source>
</evidence>
<dbReference type="EMBL" id="JAUCMX010000008">
    <property type="protein sequence ID" value="KAK3537603.1"/>
    <property type="molecule type" value="Genomic_DNA"/>
</dbReference>
<evidence type="ECO:0000256" key="5">
    <source>
        <dbReference type="SAM" id="MobiDB-lite"/>
    </source>
</evidence>
<dbReference type="Pfam" id="PF03770">
    <property type="entry name" value="IPK"/>
    <property type="match status" value="1"/>
</dbReference>
<comment type="similarity">
    <text evidence="1 4">Belongs to the inositol phosphokinase (IPK) family.</text>
</comment>
<protein>
    <recommendedName>
        <fullName evidence="4">Kinase</fullName>
        <ecNumber evidence="4">2.7.-.-</ecNumber>
    </recommendedName>
</protein>
<organism evidence="6 7">
    <name type="scientific">Hemibagrus guttatus</name>
    <dbReference type="NCBI Taxonomy" id="175788"/>
    <lineage>
        <taxon>Eukaryota</taxon>
        <taxon>Metazoa</taxon>
        <taxon>Chordata</taxon>
        <taxon>Craniata</taxon>
        <taxon>Vertebrata</taxon>
        <taxon>Euteleostomi</taxon>
        <taxon>Actinopterygii</taxon>
        <taxon>Neopterygii</taxon>
        <taxon>Teleostei</taxon>
        <taxon>Ostariophysi</taxon>
        <taxon>Siluriformes</taxon>
        <taxon>Bagridae</taxon>
        <taxon>Hemibagrus</taxon>
    </lineage>
</organism>
<dbReference type="InterPro" id="IPR005522">
    <property type="entry name" value="IPK"/>
</dbReference>
<dbReference type="EC" id="2.7.-.-" evidence="4"/>
<dbReference type="InterPro" id="IPR038286">
    <property type="entry name" value="IPK_sf"/>
</dbReference>
<dbReference type="Proteomes" id="UP001274896">
    <property type="component" value="Unassembled WGS sequence"/>
</dbReference>
<feature type="region of interest" description="Disordered" evidence="5">
    <location>
        <begin position="37"/>
        <end position="66"/>
    </location>
</feature>
<evidence type="ECO:0000256" key="2">
    <source>
        <dbReference type="ARBA" id="ARBA00022679"/>
    </source>
</evidence>
<evidence type="ECO:0000256" key="4">
    <source>
        <dbReference type="RuleBase" id="RU363090"/>
    </source>
</evidence>
<accession>A0AAE0R0B2</accession>
<dbReference type="AlphaFoldDB" id="A0AAE0R0B2"/>
<gene>
    <name evidence="6" type="ORF">QTP70_016997</name>
</gene>
<evidence type="ECO:0000313" key="6">
    <source>
        <dbReference type="EMBL" id="KAK3537603.1"/>
    </source>
</evidence>
<dbReference type="PANTHER" id="PTHR12400:SF55">
    <property type="entry name" value="INOSITOL-TRISPHOSPHATE 3-KINASE A"/>
    <property type="match status" value="1"/>
</dbReference>